<sequence>MLIRLEKLGTDEVGLLVDGRPKGTWKLPSLKYPEQSSGIFVLLGGLLPQQRNKEYRNSVHLDEVLPFYGCLSELSVNGNLVGLKDLIDKKNSIGVNLNRCPVKTKEEEREQKEEEKGEEEDFTSTTSTPSITPPYIPVVTDVTEDPLLEVKDVGYREQEVKSEEDKYEPEFVEASVEPAQPGILLDTLSPDPLPTVIRETQTPEAIYSTIQMDEESTLSPLTEESEEDEDELTTLMPAPSVILLPSNVEMSKDKTSNDKTSEGKTSRDKLSNDKTSIDKMSKDKTSEGKTSEEKMSGVERSKYTMPHIETSTDQMPATIIYSTEGKPLVTVDHQKETLEELEQKIFRGLCDQKTCGIHGSCEEINSTHVTCHCRDFWAGQECEECKYGIFVGFNRILIQVQPLEYAAGFDGSAFVFSSEEFPHMISDLEEVIQFKLRTRARYGLIFWQGQHPSLDRREGTEQFGEDFLAISLLGGHLSFTYELGGGAAQLISKRPVNDGKTHLVSLIDI</sequence>
<dbReference type="InterPro" id="IPR002049">
    <property type="entry name" value="LE_dom"/>
</dbReference>
<dbReference type="PROSITE" id="PS50025">
    <property type="entry name" value="LAM_G_DOMAIN"/>
    <property type="match status" value="2"/>
</dbReference>
<dbReference type="InterPro" id="IPR013320">
    <property type="entry name" value="ConA-like_dom_sf"/>
</dbReference>
<dbReference type="PANTHER" id="PTHR15036">
    <property type="entry name" value="PIKACHURIN-LIKE PROTEIN"/>
    <property type="match status" value="1"/>
</dbReference>
<dbReference type="Proteomes" id="UP000887560">
    <property type="component" value="Unplaced"/>
</dbReference>
<evidence type="ECO:0000259" key="4">
    <source>
        <dbReference type="PROSITE" id="PS50025"/>
    </source>
</evidence>
<evidence type="ECO:0000259" key="5">
    <source>
        <dbReference type="PROSITE" id="PS50026"/>
    </source>
</evidence>
<evidence type="ECO:0000313" key="6">
    <source>
        <dbReference type="Proteomes" id="UP000887560"/>
    </source>
</evidence>
<comment type="caution">
    <text evidence="2">Lacks conserved residue(s) required for the propagation of feature annotation.</text>
</comment>
<evidence type="ECO:0000256" key="3">
    <source>
        <dbReference type="SAM" id="MobiDB-lite"/>
    </source>
</evidence>
<dbReference type="InterPro" id="IPR000742">
    <property type="entry name" value="EGF"/>
</dbReference>
<feature type="domain" description="Laminin G" evidence="4">
    <location>
        <begin position="1"/>
        <end position="100"/>
    </location>
</feature>
<keyword evidence="1 2" id="KW-1015">Disulfide bond</keyword>
<evidence type="ECO:0000313" key="7">
    <source>
        <dbReference type="WBParaSite" id="scf7180000424067.g12187"/>
    </source>
</evidence>
<dbReference type="PROSITE" id="PS50026">
    <property type="entry name" value="EGF_3"/>
    <property type="match status" value="1"/>
</dbReference>
<feature type="region of interest" description="Disordered" evidence="3">
    <location>
        <begin position="103"/>
        <end position="137"/>
    </location>
</feature>
<dbReference type="InterPro" id="IPR050372">
    <property type="entry name" value="Neurexin-related_CASP"/>
</dbReference>
<reference evidence="7" key="1">
    <citation type="submission" date="2022-11" db="UniProtKB">
        <authorList>
            <consortium name="WormBaseParasite"/>
        </authorList>
    </citation>
    <scope>IDENTIFICATION</scope>
</reference>
<feature type="compositionally biased region" description="Acidic residues" evidence="3">
    <location>
        <begin position="223"/>
        <end position="232"/>
    </location>
</feature>
<dbReference type="Gene3D" id="2.60.120.200">
    <property type="match status" value="1"/>
</dbReference>
<dbReference type="CDD" id="cd00110">
    <property type="entry name" value="LamG"/>
    <property type="match status" value="1"/>
</dbReference>
<protein>
    <submittedName>
        <fullName evidence="7">Uncharacterized protein</fullName>
    </submittedName>
</protein>
<evidence type="ECO:0000256" key="1">
    <source>
        <dbReference type="ARBA" id="ARBA00023157"/>
    </source>
</evidence>
<feature type="region of interest" description="Disordered" evidence="3">
    <location>
        <begin position="211"/>
        <end position="299"/>
    </location>
</feature>
<feature type="compositionally biased region" description="Basic and acidic residues" evidence="3">
    <location>
        <begin position="103"/>
        <end position="115"/>
    </location>
</feature>
<keyword evidence="6" id="KW-1185">Reference proteome</keyword>
<dbReference type="PROSITE" id="PS00022">
    <property type="entry name" value="EGF_1"/>
    <property type="match status" value="1"/>
</dbReference>
<dbReference type="CDD" id="cd00055">
    <property type="entry name" value="EGF_Lam"/>
    <property type="match status" value="1"/>
</dbReference>
<evidence type="ECO:0000256" key="2">
    <source>
        <dbReference type="PROSITE-ProRule" id="PRU00076"/>
    </source>
</evidence>
<feature type="compositionally biased region" description="Basic and acidic residues" evidence="3">
    <location>
        <begin position="250"/>
        <end position="299"/>
    </location>
</feature>
<dbReference type="AlphaFoldDB" id="A0A915PBR9"/>
<dbReference type="WBParaSite" id="scf7180000424067.g12187">
    <property type="protein sequence ID" value="scf7180000424067.g12187"/>
    <property type="gene ID" value="scf7180000424067.g12187"/>
</dbReference>
<feature type="domain" description="EGF-like" evidence="5">
    <location>
        <begin position="346"/>
        <end position="383"/>
    </location>
</feature>
<dbReference type="Pfam" id="PF00054">
    <property type="entry name" value="Laminin_G_1"/>
    <property type="match status" value="1"/>
</dbReference>
<feature type="disulfide bond" evidence="2">
    <location>
        <begin position="373"/>
        <end position="382"/>
    </location>
</feature>
<accession>A0A915PBR9</accession>
<proteinExistence type="predicted"/>
<dbReference type="GO" id="GO:0016020">
    <property type="term" value="C:membrane"/>
    <property type="evidence" value="ECO:0007669"/>
    <property type="project" value="UniProtKB-SubCell"/>
</dbReference>
<feature type="domain" description="Laminin G" evidence="4">
    <location>
        <begin position="404"/>
        <end position="509"/>
    </location>
</feature>
<organism evidence="6 7">
    <name type="scientific">Meloidogyne floridensis</name>
    <dbReference type="NCBI Taxonomy" id="298350"/>
    <lineage>
        <taxon>Eukaryota</taxon>
        <taxon>Metazoa</taxon>
        <taxon>Ecdysozoa</taxon>
        <taxon>Nematoda</taxon>
        <taxon>Chromadorea</taxon>
        <taxon>Rhabditida</taxon>
        <taxon>Tylenchina</taxon>
        <taxon>Tylenchomorpha</taxon>
        <taxon>Tylenchoidea</taxon>
        <taxon>Meloidogynidae</taxon>
        <taxon>Meloidogyninae</taxon>
        <taxon>Meloidogyne</taxon>
    </lineage>
</organism>
<name>A0A915PBR9_9BILA</name>
<keyword evidence="2" id="KW-0245">EGF-like domain</keyword>
<dbReference type="InterPro" id="IPR001791">
    <property type="entry name" value="Laminin_G"/>
</dbReference>
<dbReference type="PANTHER" id="PTHR15036:SF85">
    <property type="entry name" value="SP2353, ISOFORM A"/>
    <property type="match status" value="1"/>
</dbReference>
<dbReference type="SUPFAM" id="SSF49899">
    <property type="entry name" value="Concanavalin A-like lectins/glucanases"/>
    <property type="match status" value="1"/>
</dbReference>
<dbReference type="GO" id="GO:0005576">
    <property type="term" value="C:extracellular region"/>
    <property type="evidence" value="ECO:0007669"/>
    <property type="project" value="UniProtKB-ARBA"/>
</dbReference>